<gene>
    <name evidence="3" type="ORF">IC227_06895</name>
</gene>
<keyword evidence="1" id="KW-0472">Membrane</keyword>
<keyword evidence="1" id="KW-1133">Transmembrane helix</keyword>
<evidence type="ECO:0000256" key="1">
    <source>
        <dbReference type="SAM" id="Phobius"/>
    </source>
</evidence>
<feature type="domain" description="DUF1648" evidence="2">
    <location>
        <begin position="14"/>
        <end position="60"/>
    </location>
</feature>
<feature type="transmembrane region" description="Helical" evidence="1">
    <location>
        <begin position="188"/>
        <end position="207"/>
    </location>
</feature>
<dbReference type="InterPro" id="IPR012867">
    <property type="entry name" value="DUF1648"/>
</dbReference>
<dbReference type="InterPro" id="IPR025962">
    <property type="entry name" value="SdpI/YhfL"/>
</dbReference>
<dbReference type="Pfam" id="PF13630">
    <property type="entry name" value="SdpI"/>
    <property type="match status" value="1"/>
</dbReference>
<protein>
    <submittedName>
        <fullName evidence="3">SdpI family protein</fullName>
    </submittedName>
</protein>
<dbReference type="PIRSF" id="PIRSF038959">
    <property type="entry name" value="SdpI"/>
    <property type="match status" value="1"/>
</dbReference>
<name>A0A931AUK4_9ENTE</name>
<dbReference type="AlphaFoldDB" id="A0A931AUK4"/>
<accession>A0A931AUK4</accession>
<dbReference type="EMBL" id="JADAKE010000016">
    <property type="protein sequence ID" value="MBF8808091.1"/>
    <property type="molecule type" value="Genomic_DNA"/>
</dbReference>
<evidence type="ECO:0000313" key="3">
    <source>
        <dbReference type="EMBL" id="MBF8808091.1"/>
    </source>
</evidence>
<dbReference type="InterPro" id="IPR026272">
    <property type="entry name" value="SdpI"/>
</dbReference>
<comment type="caution">
    <text evidence="3">The sequence shown here is derived from an EMBL/GenBank/DDBJ whole genome shotgun (WGS) entry which is preliminary data.</text>
</comment>
<dbReference type="Proteomes" id="UP000637757">
    <property type="component" value="Unassembled WGS sequence"/>
</dbReference>
<proteinExistence type="predicted"/>
<organism evidence="3 4">
    <name type="scientific">Enterococcus lacertideformus</name>
    <dbReference type="NCBI Taxonomy" id="2771493"/>
    <lineage>
        <taxon>Bacteria</taxon>
        <taxon>Bacillati</taxon>
        <taxon>Bacillota</taxon>
        <taxon>Bacilli</taxon>
        <taxon>Lactobacillales</taxon>
        <taxon>Enterococcaceae</taxon>
        <taxon>Enterococcus</taxon>
    </lineage>
</organism>
<dbReference type="PANTHER" id="PTHR37810:SF5">
    <property type="entry name" value="IMMUNITY PROTEIN SDPI"/>
    <property type="match status" value="1"/>
</dbReference>
<dbReference type="PANTHER" id="PTHR37810">
    <property type="entry name" value="IMMUNITY PROTEIN SDPI"/>
    <property type="match status" value="1"/>
</dbReference>
<keyword evidence="4" id="KW-1185">Reference proteome</keyword>
<feature type="transmembrane region" description="Helical" evidence="1">
    <location>
        <begin position="164"/>
        <end position="182"/>
    </location>
</feature>
<keyword evidence="1" id="KW-0812">Transmembrane</keyword>
<feature type="transmembrane region" description="Helical" evidence="1">
    <location>
        <begin position="123"/>
        <end position="144"/>
    </location>
</feature>
<dbReference type="GO" id="GO:0009636">
    <property type="term" value="P:response to toxic substance"/>
    <property type="evidence" value="ECO:0007669"/>
    <property type="project" value="TreeGrafter"/>
</dbReference>
<evidence type="ECO:0000313" key="4">
    <source>
        <dbReference type="Proteomes" id="UP000637757"/>
    </source>
</evidence>
<sequence>MKKYWKALLVSIVVILLPIVASAVLWNQIPNQVATHFDMNWQADGWSSKQFALIGLPIILVGVQLITAFFILNDPKQKFTKLWIIYGTLGIVPLIALFVQTLTIFYALGNQVTWLMKVTPEMLIGLVFIFCGMVLMAVPQNYTVGIRLPWTLSSEQNWRQTNRLGAKMFIGGGILLLFAGIISWSFLMLPIILVVIFIPTIYSFWLYRKGI</sequence>
<feature type="transmembrane region" description="Helical" evidence="1">
    <location>
        <begin position="84"/>
        <end position="108"/>
    </location>
</feature>
<dbReference type="Pfam" id="PF07853">
    <property type="entry name" value="DUF1648"/>
    <property type="match status" value="1"/>
</dbReference>
<feature type="transmembrane region" description="Helical" evidence="1">
    <location>
        <begin position="51"/>
        <end position="72"/>
    </location>
</feature>
<evidence type="ECO:0000259" key="2">
    <source>
        <dbReference type="Pfam" id="PF07853"/>
    </source>
</evidence>
<reference evidence="3" key="1">
    <citation type="submission" date="2020-09" db="EMBL/GenBank/DDBJ databases">
        <title>Genomic insights into the novelty and pathogenicity of a unique biofilm-forming Enterococcus sp. bacteria (Enterococcus lacertideformus) identified in reptiles.</title>
        <authorList>
            <person name="Agius J.E."/>
            <person name="Phalen D.N."/>
            <person name="Rose K."/>
            <person name="Eden J.-S."/>
        </authorList>
    </citation>
    <scope>NUCLEOTIDE SEQUENCE</scope>
    <source>
        <strain evidence="3">PHRS 0518</strain>
    </source>
</reference>